<evidence type="ECO:0000259" key="2">
    <source>
        <dbReference type="Pfam" id="PF01841"/>
    </source>
</evidence>
<dbReference type="InterPro" id="IPR038765">
    <property type="entry name" value="Papain-like_cys_pep_sf"/>
</dbReference>
<keyword evidence="5" id="KW-1185">Reference proteome</keyword>
<keyword evidence="1" id="KW-0732">Signal</keyword>
<dbReference type="Pfam" id="PF01841">
    <property type="entry name" value="Transglut_core"/>
    <property type="match status" value="1"/>
</dbReference>
<dbReference type="Gene3D" id="2.60.40.3140">
    <property type="match status" value="1"/>
</dbReference>
<sequence>MLSKVHYLALFVLSLCCFPAFAQDKVAFKFGKVSPEDFKQSLPSFDTGAHAIILGDMGYSRVVPNNEGGFGYEFERKIRVYIVDKNGIDAGKFEIPLYSSTSNDMKEEVRRFNGVTYNLEDGKIVETKLENNQVFTEKITKNRSDKKFSMPALREGSIFELSYMLKSDYLFQFRDWAFQNEYPTLWSEYEVEIPEYFDYVYLTQGYQKYHINTNKDVSRTYRINGGRTEFIGGTRNDIVLTGLAKMKRWVMKDVPALKSESFITTLENYRSKIEFQLSSIRFPNQAPKLVMENWQKVTADLMQSENFGQAMERVDGSLEDLIKPHVAGINDPTEKAIRIYEYFRDNFTWNGYGGIYTSGNLKNVIKTKTGSIGDINLMLIAALKSFGYTAYPIILSTRSRGYTHELYPLMDRFNYVVCAVLIGESDYLLDASDPDLGFGRLPNRCYNGHARVLMQDPLPISLAADSILERKVTLATLVASPQDVKGSIQSSMGYFSSTYYRGLVREKGEDAVFNSIKTRFGSEYEISNTHIDSLKKKDLPIKITYDFQTKNEEADVLYIDPVLDPFSKENPFQSPKRFYPVEMPYRIDETYLLNFEIPEGYKVDEMPKSAKVGLNDGDGYFEYLVSTEPGRIQLRTRVVLAKAYFTPEEYESLREFFGYVIKKQSEQIVLKKATP</sequence>
<comment type="caution">
    <text evidence="4">The sequence shown here is derived from an EMBL/GenBank/DDBJ whole genome shotgun (WGS) entry which is preliminary data.</text>
</comment>
<evidence type="ECO:0000256" key="1">
    <source>
        <dbReference type="SAM" id="SignalP"/>
    </source>
</evidence>
<evidence type="ECO:0000313" key="4">
    <source>
        <dbReference type="EMBL" id="MCF1713363.1"/>
    </source>
</evidence>
<gene>
    <name evidence="4" type="ORF">L0U88_01825</name>
</gene>
<feature type="chain" id="PRO_5046195002" evidence="1">
    <location>
        <begin position="23"/>
        <end position="675"/>
    </location>
</feature>
<proteinExistence type="predicted"/>
<dbReference type="InterPro" id="IPR002931">
    <property type="entry name" value="Transglutaminase-like"/>
</dbReference>
<feature type="signal peptide" evidence="1">
    <location>
        <begin position="1"/>
        <end position="22"/>
    </location>
</feature>
<evidence type="ECO:0000259" key="3">
    <source>
        <dbReference type="Pfam" id="PF12969"/>
    </source>
</evidence>
<reference evidence="4 5" key="1">
    <citation type="submission" date="2022-01" db="EMBL/GenBank/DDBJ databases">
        <title>Flavihumibacter sp. nov., isolated from sediment of a river.</title>
        <authorList>
            <person name="Liu H."/>
        </authorList>
    </citation>
    <scope>NUCLEOTIDE SEQUENCE [LARGE SCALE GENOMIC DNA]</scope>
    <source>
        <strain evidence="4 5">RY-1</strain>
    </source>
</reference>
<dbReference type="Gene3D" id="3.10.620.30">
    <property type="match status" value="1"/>
</dbReference>
<name>A0ABS9BE76_9BACT</name>
<dbReference type="SUPFAM" id="SSF54001">
    <property type="entry name" value="Cysteine proteinases"/>
    <property type="match status" value="1"/>
</dbReference>
<dbReference type="Pfam" id="PF12969">
    <property type="entry name" value="DUF3857"/>
    <property type="match status" value="1"/>
</dbReference>
<accession>A0ABS9BE76</accession>
<protein>
    <submittedName>
        <fullName evidence="4">DUF3857 domain-containing protein</fullName>
    </submittedName>
</protein>
<dbReference type="Proteomes" id="UP001200145">
    <property type="component" value="Unassembled WGS sequence"/>
</dbReference>
<dbReference type="RefSeq" id="WP_234863896.1">
    <property type="nucleotide sequence ID" value="NZ_JAKEVY010000001.1"/>
</dbReference>
<organism evidence="4 5">
    <name type="scientific">Flavihumibacter fluminis</name>
    <dbReference type="NCBI Taxonomy" id="2909236"/>
    <lineage>
        <taxon>Bacteria</taxon>
        <taxon>Pseudomonadati</taxon>
        <taxon>Bacteroidota</taxon>
        <taxon>Chitinophagia</taxon>
        <taxon>Chitinophagales</taxon>
        <taxon>Chitinophagaceae</taxon>
        <taxon>Flavihumibacter</taxon>
    </lineage>
</organism>
<feature type="domain" description="DUF3857" evidence="3">
    <location>
        <begin position="73"/>
        <end position="221"/>
    </location>
</feature>
<dbReference type="InterPro" id="IPR024618">
    <property type="entry name" value="DUF3857"/>
</dbReference>
<dbReference type="Gene3D" id="2.60.120.1130">
    <property type="match status" value="1"/>
</dbReference>
<feature type="domain" description="Transglutaminase-like" evidence="2">
    <location>
        <begin position="324"/>
        <end position="390"/>
    </location>
</feature>
<evidence type="ECO:0000313" key="5">
    <source>
        <dbReference type="Proteomes" id="UP001200145"/>
    </source>
</evidence>
<dbReference type="EMBL" id="JAKEVY010000001">
    <property type="protein sequence ID" value="MCF1713363.1"/>
    <property type="molecule type" value="Genomic_DNA"/>
</dbReference>